<feature type="region of interest" description="Disordered" evidence="1">
    <location>
        <begin position="241"/>
        <end position="268"/>
    </location>
</feature>
<evidence type="ECO:0000313" key="2">
    <source>
        <dbReference type="EMBL" id="CAK9031007.1"/>
    </source>
</evidence>
<evidence type="ECO:0000256" key="1">
    <source>
        <dbReference type="SAM" id="MobiDB-lite"/>
    </source>
</evidence>
<evidence type="ECO:0000313" key="3">
    <source>
        <dbReference type="Proteomes" id="UP001642464"/>
    </source>
</evidence>
<feature type="non-terminal residue" evidence="2">
    <location>
        <position position="1"/>
    </location>
</feature>
<reference evidence="2 3" key="1">
    <citation type="submission" date="2024-02" db="EMBL/GenBank/DDBJ databases">
        <authorList>
            <person name="Chen Y."/>
            <person name="Shah S."/>
            <person name="Dougan E. K."/>
            <person name="Thang M."/>
            <person name="Chan C."/>
        </authorList>
    </citation>
    <scope>NUCLEOTIDE SEQUENCE [LARGE SCALE GENOMIC DNA]</scope>
</reference>
<dbReference type="EMBL" id="CAXAMM010013331">
    <property type="protein sequence ID" value="CAK9031007.1"/>
    <property type="molecule type" value="Genomic_DNA"/>
</dbReference>
<comment type="caution">
    <text evidence="2">The sequence shown here is derived from an EMBL/GenBank/DDBJ whole genome shotgun (WGS) entry which is preliminary data.</text>
</comment>
<organism evidence="2 3">
    <name type="scientific">Durusdinium trenchii</name>
    <dbReference type="NCBI Taxonomy" id="1381693"/>
    <lineage>
        <taxon>Eukaryota</taxon>
        <taxon>Sar</taxon>
        <taxon>Alveolata</taxon>
        <taxon>Dinophyceae</taxon>
        <taxon>Suessiales</taxon>
        <taxon>Symbiodiniaceae</taxon>
        <taxon>Durusdinium</taxon>
    </lineage>
</organism>
<gene>
    <name evidence="2" type="ORF">SCF082_LOCUS19443</name>
</gene>
<protein>
    <submittedName>
        <fullName evidence="2">Uncharacterized protein</fullName>
    </submittedName>
</protein>
<keyword evidence="3" id="KW-1185">Reference proteome</keyword>
<dbReference type="Proteomes" id="UP001642464">
    <property type="component" value="Unassembled WGS sequence"/>
</dbReference>
<feature type="compositionally biased region" description="Basic and acidic residues" evidence="1">
    <location>
        <begin position="241"/>
        <end position="266"/>
    </location>
</feature>
<feature type="non-terminal residue" evidence="2">
    <location>
        <position position="301"/>
    </location>
</feature>
<name>A0ABP0KWV3_9DINO</name>
<proteinExistence type="predicted"/>
<accession>A0ABP0KWV3</accession>
<sequence length="301" mass="33687">QLWAAFNSNLTVTHGEKITESYSKLAIQIHDNLLTNASIRSLLLSSEQWFGKKGPLDSLYKLEAISQIARSPAHVEFVLSGLFDHVVNKVIRIGDVSVSALSGRKSAVGKGLVHMYIFKYEAKRRLFAHVDESGLVSFEDLETLKKVLHDPASYRAHTGGRPFGKSPDLKEGHLDPSTAQVAASDMTWLGALSPVAQHAFKFISDFIYGTTYDAAIRNGLRYNHKIDDVLKHQDVEPEWKKVISPEDSKENETKPQDLSEEQKLESSDFAMILRMQPPGAEEKILGMEKQEQDILKDAQKD</sequence>